<organism evidence="17 18">
    <name type="scientific">Polyplosphaeria fusca</name>
    <dbReference type="NCBI Taxonomy" id="682080"/>
    <lineage>
        <taxon>Eukaryota</taxon>
        <taxon>Fungi</taxon>
        <taxon>Dikarya</taxon>
        <taxon>Ascomycota</taxon>
        <taxon>Pezizomycotina</taxon>
        <taxon>Dothideomycetes</taxon>
        <taxon>Pleosporomycetidae</taxon>
        <taxon>Pleosporales</taxon>
        <taxon>Tetraplosphaeriaceae</taxon>
        <taxon>Polyplosphaeria</taxon>
    </lineage>
</organism>
<dbReference type="Pfam" id="PF00782">
    <property type="entry name" value="DSPc"/>
    <property type="match status" value="1"/>
</dbReference>
<dbReference type="FunFam" id="3.90.190.10:FF:000038">
    <property type="entry name" value="Tyrosine-protein phosphatase CDC14"/>
    <property type="match status" value="1"/>
</dbReference>
<dbReference type="SMART" id="SM00404">
    <property type="entry name" value="PTPc_motif"/>
    <property type="match status" value="1"/>
</dbReference>
<dbReference type="InterPro" id="IPR029260">
    <property type="entry name" value="DSPn"/>
</dbReference>
<evidence type="ECO:0000256" key="5">
    <source>
        <dbReference type="ARBA" id="ARBA00022490"/>
    </source>
</evidence>
<dbReference type="GO" id="GO:0032954">
    <property type="term" value="P:regulation of cytokinetic process"/>
    <property type="evidence" value="ECO:0007669"/>
    <property type="project" value="UniProtKB-ARBA"/>
</dbReference>
<evidence type="ECO:0000256" key="6">
    <source>
        <dbReference type="ARBA" id="ARBA00022553"/>
    </source>
</evidence>
<evidence type="ECO:0000256" key="7">
    <source>
        <dbReference type="ARBA" id="ARBA00022618"/>
    </source>
</evidence>
<feature type="compositionally biased region" description="Polar residues" evidence="14">
    <location>
        <begin position="412"/>
        <end position="423"/>
    </location>
</feature>
<reference evidence="17" key="1">
    <citation type="journal article" date="2020" name="Stud. Mycol.">
        <title>101 Dothideomycetes genomes: a test case for predicting lifestyles and emergence of pathogens.</title>
        <authorList>
            <person name="Haridas S."/>
            <person name="Albert R."/>
            <person name="Binder M."/>
            <person name="Bloem J."/>
            <person name="Labutti K."/>
            <person name="Salamov A."/>
            <person name="Andreopoulos B."/>
            <person name="Baker S."/>
            <person name="Barry K."/>
            <person name="Bills G."/>
            <person name="Bluhm B."/>
            <person name="Cannon C."/>
            <person name="Castanera R."/>
            <person name="Culley D."/>
            <person name="Daum C."/>
            <person name="Ezra D."/>
            <person name="Gonzalez J."/>
            <person name="Henrissat B."/>
            <person name="Kuo A."/>
            <person name="Liang C."/>
            <person name="Lipzen A."/>
            <person name="Lutzoni F."/>
            <person name="Magnuson J."/>
            <person name="Mondo S."/>
            <person name="Nolan M."/>
            <person name="Ohm R."/>
            <person name="Pangilinan J."/>
            <person name="Park H.-J."/>
            <person name="Ramirez L."/>
            <person name="Alfaro M."/>
            <person name="Sun H."/>
            <person name="Tritt A."/>
            <person name="Yoshinaga Y."/>
            <person name="Zwiers L.-H."/>
            <person name="Turgeon B."/>
            <person name="Goodwin S."/>
            <person name="Spatafora J."/>
            <person name="Crous P."/>
            <person name="Grigoriev I."/>
        </authorList>
    </citation>
    <scope>NUCLEOTIDE SEQUENCE</scope>
    <source>
        <strain evidence="17">CBS 125425</strain>
    </source>
</reference>
<feature type="domain" description="Tyrosine specific protein phosphatases" evidence="16">
    <location>
        <begin position="308"/>
        <end position="374"/>
    </location>
</feature>
<dbReference type="AlphaFoldDB" id="A0A9P4V6T3"/>
<evidence type="ECO:0000256" key="9">
    <source>
        <dbReference type="ARBA" id="ARBA00022801"/>
    </source>
</evidence>
<dbReference type="Pfam" id="PF14671">
    <property type="entry name" value="DSPn"/>
    <property type="match status" value="1"/>
</dbReference>
<dbReference type="OrthoDB" id="5632at2759"/>
<dbReference type="GO" id="GO:0033554">
    <property type="term" value="P:cellular response to stress"/>
    <property type="evidence" value="ECO:0007669"/>
    <property type="project" value="UniProtKB-ARBA"/>
</dbReference>
<keyword evidence="9" id="KW-0378">Hydrolase</keyword>
<dbReference type="GO" id="GO:0005816">
    <property type="term" value="C:spindle pole body"/>
    <property type="evidence" value="ECO:0007669"/>
    <property type="project" value="UniProtKB-ARBA"/>
</dbReference>
<dbReference type="GO" id="GO:0007096">
    <property type="term" value="P:regulation of exit from mitosis"/>
    <property type="evidence" value="ECO:0007669"/>
    <property type="project" value="UniProtKB-ARBA"/>
</dbReference>
<name>A0A9P4V6T3_9PLEO</name>
<dbReference type="InterPro" id="IPR016130">
    <property type="entry name" value="Tyr_Pase_AS"/>
</dbReference>
<evidence type="ECO:0000256" key="10">
    <source>
        <dbReference type="ARBA" id="ARBA00022912"/>
    </source>
</evidence>
<keyword evidence="5" id="KW-0963">Cytoplasm</keyword>
<dbReference type="GO" id="GO:0005730">
    <property type="term" value="C:nucleolus"/>
    <property type="evidence" value="ECO:0007669"/>
    <property type="project" value="UniProtKB-ARBA"/>
</dbReference>
<feature type="compositionally biased region" description="Basic residues" evidence="14">
    <location>
        <begin position="513"/>
        <end position="525"/>
    </location>
</feature>
<feature type="region of interest" description="Disordered" evidence="14">
    <location>
        <begin position="24"/>
        <end position="61"/>
    </location>
</feature>
<evidence type="ECO:0000256" key="2">
    <source>
        <dbReference type="ARBA" id="ARBA00004496"/>
    </source>
</evidence>
<comment type="subcellular location">
    <subcellularLocation>
        <location evidence="2">Cytoplasm</location>
    </subcellularLocation>
    <subcellularLocation>
        <location evidence="1">Nucleus</location>
    </subcellularLocation>
</comment>
<evidence type="ECO:0000256" key="12">
    <source>
        <dbReference type="ARBA" id="ARBA00023254"/>
    </source>
</evidence>
<evidence type="ECO:0000313" key="18">
    <source>
        <dbReference type="Proteomes" id="UP000799444"/>
    </source>
</evidence>
<dbReference type="InterPro" id="IPR050561">
    <property type="entry name" value="PTP"/>
</dbReference>
<dbReference type="SMART" id="SM00195">
    <property type="entry name" value="DSPc"/>
    <property type="match status" value="1"/>
</dbReference>
<feature type="domain" description="Tyrosine-protein phosphatase" evidence="15">
    <location>
        <begin position="234"/>
        <end position="388"/>
    </location>
</feature>
<keyword evidence="7" id="KW-0132">Cell division</keyword>
<evidence type="ECO:0000256" key="11">
    <source>
        <dbReference type="ARBA" id="ARBA00023242"/>
    </source>
</evidence>
<dbReference type="EC" id="3.1.3.48" evidence="4"/>
<dbReference type="InterPro" id="IPR000340">
    <property type="entry name" value="Dual-sp_phosphatase_cat-dom"/>
</dbReference>
<comment type="similarity">
    <text evidence="3">Belongs to the protein-tyrosine phosphatase family. Non-receptor class CDC14 subfamily.</text>
</comment>
<dbReference type="GO" id="GO:0000278">
    <property type="term" value="P:mitotic cell cycle"/>
    <property type="evidence" value="ECO:0007669"/>
    <property type="project" value="UniProtKB-ARBA"/>
</dbReference>
<dbReference type="GO" id="GO:0051301">
    <property type="term" value="P:cell division"/>
    <property type="evidence" value="ECO:0007669"/>
    <property type="project" value="UniProtKB-KW"/>
</dbReference>
<evidence type="ECO:0000256" key="3">
    <source>
        <dbReference type="ARBA" id="ARBA00007315"/>
    </source>
</evidence>
<dbReference type="GO" id="GO:0004725">
    <property type="term" value="F:protein tyrosine phosphatase activity"/>
    <property type="evidence" value="ECO:0007669"/>
    <property type="project" value="UniProtKB-EC"/>
</dbReference>
<accession>A0A9P4V6T3</accession>
<feature type="region of interest" description="Disordered" evidence="14">
    <location>
        <begin position="512"/>
        <end position="616"/>
    </location>
</feature>
<dbReference type="GO" id="GO:0051321">
    <property type="term" value="P:meiotic cell cycle"/>
    <property type="evidence" value="ECO:0007669"/>
    <property type="project" value="UniProtKB-KW"/>
</dbReference>
<dbReference type="InterPro" id="IPR029021">
    <property type="entry name" value="Prot-tyrosine_phosphatase-like"/>
</dbReference>
<keyword evidence="6" id="KW-0597">Phosphoprotein</keyword>
<dbReference type="SUPFAM" id="SSF52799">
    <property type="entry name" value="(Phosphotyrosine protein) phosphatases II"/>
    <property type="match status" value="2"/>
</dbReference>
<evidence type="ECO:0000256" key="14">
    <source>
        <dbReference type="SAM" id="MobiDB-lite"/>
    </source>
</evidence>
<evidence type="ECO:0000256" key="13">
    <source>
        <dbReference type="ARBA" id="ARBA00023306"/>
    </source>
</evidence>
<evidence type="ECO:0000259" key="16">
    <source>
        <dbReference type="PROSITE" id="PS50056"/>
    </source>
</evidence>
<proteinExistence type="inferred from homology"/>
<dbReference type="PANTHER" id="PTHR23339">
    <property type="entry name" value="TYROSINE SPECIFIC PROTEIN PHOSPHATASE AND DUAL SPECIFICITY PROTEIN PHOSPHATASE"/>
    <property type="match status" value="1"/>
</dbReference>
<keyword evidence="12" id="KW-0469">Meiosis</keyword>
<dbReference type="PROSITE" id="PS00383">
    <property type="entry name" value="TYR_PHOSPHATASE_1"/>
    <property type="match status" value="1"/>
</dbReference>
<dbReference type="InterPro" id="IPR003595">
    <property type="entry name" value="Tyr_Pase_cat"/>
</dbReference>
<dbReference type="PROSITE" id="PS50054">
    <property type="entry name" value="TYR_PHOSPHATASE_DUAL"/>
    <property type="match status" value="1"/>
</dbReference>
<evidence type="ECO:0000256" key="8">
    <source>
        <dbReference type="ARBA" id="ARBA00022776"/>
    </source>
</evidence>
<keyword evidence="10" id="KW-0904">Protein phosphatase</keyword>
<dbReference type="Proteomes" id="UP000799444">
    <property type="component" value="Unassembled WGS sequence"/>
</dbReference>
<dbReference type="InterPro" id="IPR020422">
    <property type="entry name" value="TYR_PHOSPHATASE_DUAL_dom"/>
</dbReference>
<keyword evidence="8" id="KW-0498">Mitosis</keyword>
<dbReference type="EMBL" id="ML996101">
    <property type="protein sequence ID" value="KAF2740144.1"/>
    <property type="molecule type" value="Genomic_DNA"/>
</dbReference>
<keyword evidence="18" id="KW-1185">Reference proteome</keyword>
<dbReference type="InterPro" id="IPR000387">
    <property type="entry name" value="Tyr_Pase_dom"/>
</dbReference>
<feature type="compositionally biased region" description="Low complexity" evidence="14">
    <location>
        <begin position="531"/>
        <end position="541"/>
    </location>
</feature>
<feature type="compositionally biased region" description="Polar residues" evidence="14">
    <location>
        <begin position="606"/>
        <end position="616"/>
    </location>
</feature>
<keyword evidence="11" id="KW-0539">Nucleus</keyword>
<dbReference type="Gene3D" id="3.90.190.10">
    <property type="entry name" value="Protein tyrosine phosphatase superfamily"/>
    <property type="match status" value="2"/>
</dbReference>
<evidence type="ECO:0000259" key="15">
    <source>
        <dbReference type="PROSITE" id="PS50054"/>
    </source>
</evidence>
<evidence type="ECO:0000313" key="17">
    <source>
        <dbReference type="EMBL" id="KAF2740144.1"/>
    </source>
</evidence>
<keyword evidence="13" id="KW-0131">Cell cycle</keyword>
<comment type="caution">
    <text evidence="17">The sequence shown here is derived from an EMBL/GenBank/DDBJ whole genome shotgun (WGS) entry which is preliminary data.</text>
</comment>
<protein>
    <recommendedName>
        <fullName evidence="4">protein-tyrosine-phosphatase</fullName>
        <ecNumber evidence="4">3.1.3.48</ecNumber>
    </recommendedName>
</protein>
<evidence type="ECO:0000256" key="1">
    <source>
        <dbReference type="ARBA" id="ARBA00004123"/>
    </source>
</evidence>
<gene>
    <name evidence="17" type="ORF">EJ04DRAFT_482887</name>
</gene>
<sequence>MPPPSTSYGQVIEYIQDRLYLASYTHPPDASTPFPYPRQNRSPSKRSSKAQPGPAPAGPKVHPPVYFTIDKTLLYNAFHADFGPLHIGHLYRFAVQLHEVLGDPANEERGVVFWSNADSRSRANAACILACYMVLIQSWPPHLALAPIAQMDPPCMPFRDAGYSQADYMLSIQDVVYGIWKAKEEGLCDLKDFSLEEYEKYERVDMGDFNWVTPNFLAFASPQHKPTHVIPQSSPAFASLPTTIAEVQRSALPTPFKNVLSHFSARNIGLAVRLNSELYSSSYFTALGIQHLDMIFDDGTCPQMPMVRKFINLAHEMITVRKKGIAVHCKAGLGRTGCLIGAYLIYRHAFTANEIIAYMRFMRPGMVVGPQQHWLHLHQSTFREWWHEDTMKAKLAEMMPSTPTKSSHKQRLASNGQTFTPPNASHKRSALGEIESNDSRNNSTIGIQDDNLPAPTPGQPRKTSKLYGNSMKSPRRVNENEPFVRNDTEIMALQRVTREAGETDEEFELRVMMSKKKSPSPKSNRRAISCTTTTSTSVTTTAWNYNGESDAENTAPAGARPKTPAQQKTSSGRGDISVGKLRSSPSRRSTEGKTSVRKTSGRVGSMGNTSALRSKS</sequence>
<feature type="region of interest" description="Disordered" evidence="14">
    <location>
        <begin position="399"/>
        <end position="477"/>
    </location>
</feature>
<evidence type="ECO:0000256" key="4">
    <source>
        <dbReference type="ARBA" id="ARBA00013064"/>
    </source>
</evidence>
<dbReference type="CDD" id="cd17657">
    <property type="entry name" value="CDC14_N"/>
    <property type="match status" value="1"/>
</dbReference>
<dbReference type="GO" id="GO:0005737">
    <property type="term" value="C:cytoplasm"/>
    <property type="evidence" value="ECO:0007669"/>
    <property type="project" value="UniProtKB-SubCell"/>
</dbReference>
<dbReference type="PROSITE" id="PS50056">
    <property type="entry name" value="TYR_PHOSPHATASE_2"/>
    <property type="match status" value="1"/>
</dbReference>